<feature type="compositionally biased region" description="Polar residues" evidence="1">
    <location>
        <begin position="353"/>
        <end position="363"/>
    </location>
</feature>
<feature type="compositionally biased region" description="Basic residues" evidence="1">
    <location>
        <begin position="129"/>
        <end position="142"/>
    </location>
</feature>
<organism evidence="2 3">
    <name type="scientific">Setaria viridis</name>
    <name type="common">Green bristlegrass</name>
    <name type="synonym">Setaria italica subsp. viridis</name>
    <dbReference type="NCBI Taxonomy" id="4556"/>
    <lineage>
        <taxon>Eukaryota</taxon>
        <taxon>Viridiplantae</taxon>
        <taxon>Streptophyta</taxon>
        <taxon>Embryophyta</taxon>
        <taxon>Tracheophyta</taxon>
        <taxon>Spermatophyta</taxon>
        <taxon>Magnoliopsida</taxon>
        <taxon>Liliopsida</taxon>
        <taxon>Poales</taxon>
        <taxon>Poaceae</taxon>
        <taxon>PACMAD clade</taxon>
        <taxon>Panicoideae</taxon>
        <taxon>Panicodae</taxon>
        <taxon>Paniceae</taxon>
        <taxon>Cenchrinae</taxon>
        <taxon>Setaria</taxon>
    </lineage>
</organism>
<feature type="compositionally biased region" description="Basic and acidic residues" evidence="1">
    <location>
        <begin position="374"/>
        <end position="389"/>
    </location>
</feature>
<sequence length="624" mass="66349">MAIGEGWLPLGPVEGLVVGHCSRHPGSAEAEPCDKGSGEAGTYNEGSGASDPSCPEVGRGRTLSAGMRSGLGGSGVSDPVTRGSGQVDGDRSSGCMINWVRQDGTSTQSLTVTRWISPNLLNNKEHHEKNRRRWPVGQRRYRSTASAGEAERAGRDVGLAACEGTALRGVGLRAHVRAGGVACRGAREGCYARWARARGAGAARAWHRSGAGARGGTRQELGGRRQEMACTAVARAGRGTSGEARQGGSVAGRRRQALAQEKEEKEEKEREGREEKGREKGEGKEKKKRETAAIAGTFAGTRGGLPSGTRHDSWRGRSECRASQPLATRVPPSACHGSAPPTLFHPSAEKANTPPTSHASARSPNPHGSLPPRPPDRPEAPDACRPRPITAEDHLELRLLCPMASSANGRLARALAAPGLILSPPEPRLDPPRHPGPIKGNPLTSNAIPCHRPHLRRRFLLYAPTFSSEPPPSPRAAAELPWSSPLCATPTLQRFCRHPLGKVPLSAPAASSNPPAARSSARYSSLLVSARSTAAAGPPSKSRRCPSLSAYDFPSQPTPVRPQGFTGRPGELNLADGTYELHPAPEEDPVEELHPFEGEPEPEQDPEDPQAFLEDWDYLITILH</sequence>
<feature type="region of interest" description="Disordered" evidence="1">
    <location>
        <begin position="126"/>
        <end position="150"/>
    </location>
</feature>
<dbReference type="EMBL" id="CM016559">
    <property type="protein sequence ID" value="TKW00089.1"/>
    <property type="molecule type" value="Genomic_DNA"/>
</dbReference>
<proteinExistence type="predicted"/>
<dbReference type="AlphaFoldDB" id="A0A4U6THQ5"/>
<feature type="compositionally biased region" description="Acidic residues" evidence="1">
    <location>
        <begin position="598"/>
        <end position="608"/>
    </location>
</feature>
<feature type="region of interest" description="Disordered" evidence="1">
    <location>
        <begin position="532"/>
        <end position="611"/>
    </location>
</feature>
<protein>
    <submittedName>
        <fullName evidence="2">Uncharacterized protein</fullName>
    </submittedName>
</protein>
<feature type="compositionally biased region" description="Basic and acidic residues" evidence="1">
    <location>
        <begin position="260"/>
        <end position="291"/>
    </location>
</feature>
<gene>
    <name evidence="2" type="ORF">SEVIR_8G086000v2</name>
</gene>
<keyword evidence="3" id="KW-1185">Reference proteome</keyword>
<feature type="compositionally biased region" description="Basic and acidic residues" evidence="1">
    <location>
        <begin position="309"/>
        <end position="320"/>
    </location>
</feature>
<accession>A0A4U6THQ5</accession>
<reference evidence="2" key="1">
    <citation type="submission" date="2019-03" db="EMBL/GenBank/DDBJ databases">
        <title>WGS assembly of Setaria viridis.</title>
        <authorList>
            <person name="Huang P."/>
            <person name="Jenkins J."/>
            <person name="Grimwood J."/>
            <person name="Barry K."/>
            <person name="Healey A."/>
            <person name="Mamidi S."/>
            <person name="Sreedasyam A."/>
            <person name="Shu S."/>
            <person name="Feldman M."/>
            <person name="Wu J."/>
            <person name="Yu Y."/>
            <person name="Chen C."/>
            <person name="Johnson J."/>
            <person name="Rokhsar D."/>
            <person name="Baxter I."/>
            <person name="Schmutz J."/>
            <person name="Brutnell T."/>
            <person name="Kellogg E."/>
        </authorList>
    </citation>
    <scope>NUCLEOTIDE SEQUENCE [LARGE SCALE GENOMIC DNA]</scope>
</reference>
<feature type="region of interest" description="Disordered" evidence="1">
    <location>
        <begin position="24"/>
        <end position="93"/>
    </location>
</feature>
<name>A0A4U6THQ5_SETVI</name>
<dbReference type="Proteomes" id="UP000298652">
    <property type="component" value="Chromosome 8"/>
</dbReference>
<evidence type="ECO:0000313" key="3">
    <source>
        <dbReference type="Proteomes" id="UP000298652"/>
    </source>
</evidence>
<dbReference type="Gramene" id="TKW00089">
    <property type="protein sequence ID" value="TKW00089"/>
    <property type="gene ID" value="SEVIR_8G086000v2"/>
</dbReference>
<evidence type="ECO:0000313" key="2">
    <source>
        <dbReference type="EMBL" id="TKW00089.1"/>
    </source>
</evidence>
<feature type="region of interest" description="Disordered" evidence="1">
    <location>
        <begin position="203"/>
        <end position="389"/>
    </location>
</feature>
<evidence type="ECO:0000256" key="1">
    <source>
        <dbReference type="SAM" id="MobiDB-lite"/>
    </source>
</evidence>